<dbReference type="EMBL" id="QUNO01000023">
    <property type="protein sequence ID" value="REH30649.1"/>
    <property type="molecule type" value="Genomic_DNA"/>
</dbReference>
<evidence type="ECO:0000313" key="2">
    <source>
        <dbReference type="Proteomes" id="UP000256269"/>
    </source>
</evidence>
<evidence type="ECO:0000313" key="1">
    <source>
        <dbReference type="EMBL" id="REH30649.1"/>
    </source>
</evidence>
<accession>A0A3E0GVF2</accession>
<dbReference type="Proteomes" id="UP000256269">
    <property type="component" value="Unassembled WGS sequence"/>
</dbReference>
<dbReference type="AlphaFoldDB" id="A0A3E0GVF2"/>
<reference evidence="1 2" key="1">
    <citation type="submission" date="2018-08" db="EMBL/GenBank/DDBJ databases">
        <title>Genomic Encyclopedia of Archaeal and Bacterial Type Strains, Phase II (KMG-II): from individual species to whole genera.</title>
        <authorList>
            <person name="Goeker M."/>
        </authorList>
    </citation>
    <scope>NUCLEOTIDE SEQUENCE [LARGE SCALE GENOMIC DNA]</scope>
    <source>
        <strain evidence="1 2">DSM 45791</strain>
    </source>
</reference>
<protein>
    <recommendedName>
        <fullName evidence="3">LigA protein</fullName>
    </recommendedName>
</protein>
<dbReference type="OrthoDB" id="9793637at2"/>
<organism evidence="1 2">
    <name type="scientific">Kutzneria buriramensis</name>
    <dbReference type="NCBI Taxonomy" id="1045776"/>
    <lineage>
        <taxon>Bacteria</taxon>
        <taxon>Bacillati</taxon>
        <taxon>Actinomycetota</taxon>
        <taxon>Actinomycetes</taxon>
        <taxon>Pseudonocardiales</taxon>
        <taxon>Pseudonocardiaceae</taxon>
        <taxon>Kutzneria</taxon>
    </lineage>
</organism>
<evidence type="ECO:0008006" key="3">
    <source>
        <dbReference type="Google" id="ProtNLM"/>
    </source>
</evidence>
<gene>
    <name evidence="1" type="ORF">BCF44_1237</name>
</gene>
<comment type="caution">
    <text evidence="1">The sequence shown here is derived from an EMBL/GenBank/DDBJ whole genome shotgun (WGS) entry which is preliminary data.</text>
</comment>
<dbReference type="RefSeq" id="WP_147328929.1">
    <property type="nucleotide sequence ID" value="NZ_CP144375.1"/>
</dbReference>
<proteinExistence type="predicted"/>
<sequence length="521" mass="56871">MSEPWMVGRAVFDVSFGDRVRVLLRTRPVAGAADNATRQAWGDRGYDVVALSLAAIDAVIARQGFEQEVTYDETVLGLAGLAANAAPDRLHDEHLAVAGYVVDSLLNRREREAPFSYPVSVFGRDQDGSVRHRRSAVEFRLLTEHEDHRRGVNVLRASADAINALVGGLEFDVEDEQSAIELMLKRQLKRGAFGQAEKAAERSRLLSVRYADELRTVLTDTTRDIRTVFSQWAEQVPAQLERNRVHVEERLDGEARLLDHVRGALDAPDVEPEVAAAAARIARLLEECRQRHTELHGRLVTARTTFLDEQTRQSFRPIGGLRNTDINDGVFLPLLTMPAEDAAGPAETFSVLLAGTQPPKIVRLADLVDDLLAPRREALLEELPVPDEELGDPDPPAVPPEVLAAAAAVVDDVELPARLSDLLFAVREATLPEGVDRGAVERLVVLAALWNYAPETKQNVSMAVDAAAHVLGPTAAVDADGAQIAVPGWSGDDLIVAQDEHSLARWAERHSTEVGGDREAS</sequence>
<keyword evidence="2" id="KW-1185">Reference proteome</keyword>
<name>A0A3E0GVF2_9PSEU</name>